<reference evidence="1" key="1">
    <citation type="submission" date="2019-08" db="EMBL/GenBank/DDBJ databases">
        <authorList>
            <person name="Kucharzyk K."/>
            <person name="Murdoch R.W."/>
            <person name="Higgins S."/>
            <person name="Loffler F."/>
        </authorList>
    </citation>
    <scope>NUCLEOTIDE SEQUENCE</scope>
</reference>
<name>A0A644WZ97_9ZZZZ</name>
<sequence>MKNYCHEGTKTRNSFLYHCNLAGKDFCVFVASIIEVSLSLSGLTQGHAQTLSSFLISSKRAQKDGSGALIRISSFVNG</sequence>
<dbReference type="AlphaFoldDB" id="A0A644WZ97"/>
<organism evidence="1">
    <name type="scientific">bioreactor metagenome</name>
    <dbReference type="NCBI Taxonomy" id="1076179"/>
    <lineage>
        <taxon>unclassified sequences</taxon>
        <taxon>metagenomes</taxon>
        <taxon>ecological metagenomes</taxon>
    </lineage>
</organism>
<protein>
    <submittedName>
        <fullName evidence="1">Uncharacterized protein</fullName>
    </submittedName>
</protein>
<proteinExistence type="predicted"/>
<evidence type="ECO:0000313" key="1">
    <source>
        <dbReference type="EMBL" id="MPM08931.1"/>
    </source>
</evidence>
<comment type="caution">
    <text evidence="1">The sequence shown here is derived from an EMBL/GenBank/DDBJ whole genome shotgun (WGS) entry which is preliminary data.</text>
</comment>
<accession>A0A644WZ97</accession>
<gene>
    <name evidence="1" type="ORF">SDC9_55247</name>
</gene>
<dbReference type="EMBL" id="VSSQ01001509">
    <property type="protein sequence ID" value="MPM08931.1"/>
    <property type="molecule type" value="Genomic_DNA"/>
</dbReference>